<keyword evidence="3" id="KW-1185">Reference proteome</keyword>
<reference evidence="2 3" key="1">
    <citation type="journal article" date="2020" name="Nature">
        <title>Six reference-quality genomes reveal evolution of bat adaptations.</title>
        <authorList>
            <person name="Jebb D."/>
            <person name="Huang Z."/>
            <person name="Pippel M."/>
            <person name="Hughes G.M."/>
            <person name="Lavrichenko K."/>
            <person name="Devanna P."/>
            <person name="Winkler S."/>
            <person name="Jermiin L.S."/>
            <person name="Skirmuntt E.C."/>
            <person name="Katzourakis A."/>
            <person name="Burkitt-Gray L."/>
            <person name="Ray D.A."/>
            <person name="Sullivan K.A.M."/>
            <person name="Roscito J.G."/>
            <person name="Kirilenko B.M."/>
            <person name="Davalos L.M."/>
            <person name="Corthals A.P."/>
            <person name="Power M.L."/>
            <person name="Jones G."/>
            <person name="Ransome R.D."/>
            <person name="Dechmann D.K.N."/>
            <person name="Locatelli A.G."/>
            <person name="Puechmaille S.J."/>
            <person name="Fedrigo O."/>
            <person name="Jarvis E.D."/>
            <person name="Hiller M."/>
            <person name="Vernes S.C."/>
            <person name="Myers E.W."/>
            <person name="Teeling E.C."/>
        </authorList>
    </citation>
    <scope>NUCLEOTIDE SEQUENCE [LARGE SCALE GENOMIC DNA]</scope>
    <source>
        <strain evidence="2">MRouAeg1</strain>
        <tissue evidence="2">Muscle</tissue>
    </source>
</reference>
<gene>
    <name evidence="2" type="ORF">HJG63_010945</name>
</gene>
<sequence length="144" mass="15596">MFYAHAAGPGCCHSVTLLLSSRVLQRGQLLPLGDSGTGQAPWERGQQASSQLVTMCHGSLFGPEENHFNLISPGMTMGFHKPECKAISPAWERVTPQSSTSPQTTSRRFKGQEKGWKTTMLTILKGKSQGPAGFRDGCHGQKPK</sequence>
<organism evidence="2 3">
    <name type="scientific">Rousettus aegyptiacus</name>
    <name type="common">Egyptian fruit bat</name>
    <name type="synonym">Pteropus aegyptiacus</name>
    <dbReference type="NCBI Taxonomy" id="9407"/>
    <lineage>
        <taxon>Eukaryota</taxon>
        <taxon>Metazoa</taxon>
        <taxon>Chordata</taxon>
        <taxon>Craniata</taxon>
        <taxon>Vertebrata</taxon>
        <taxon>Euteleostomi</taxon>
        <taxon>Mammalia</taxon>
        <taxon>Eutheria</taxon>
        <taxon>Laurasiatheria</taxon>
        <taxon>Chiroptera</taxon>
        <taxon>Yinpterochiroptera</taxon>
        <taxon>Pteropodoidea</taxon>
        <taxon>Pteropodidae</taxon>
        <taxon>Rousettinae</taxon>
        <taxon>Rousettus</taxon>
    </lineage>
</organism>
<name>A0A7J8HSU4_ROUAE</name>
<evidence type="ECO:0000313" key="3">
    <source>
        <dbReference type="Proteomes" id="UP000593571"/>
    </source>
</evidence>
<evidence type="ECO:0000313" key="2">
    <source>
        <dbReference type="EMBL" id="KAF6474792.1"/>
    </source>
</evidence>
<accession>A0A7J8HSU4</accession>
<dbReference type="AlphaFoldDB" id="A0A7J8HSU4"/>
<dbReference type="EMBL" id="JACASE010000004">
    <property type="protein sequence ID" value="KAF6474792.1"/>
    <property type="molecule type" value="Genomic_DNA"/>
</dbReference>
<feature type="compositionally biased region" description="Low complexity" evidence="1">
    <location>
        <begin position="95"/>
        <end position="106"/>
    </location>
</feature>
<protein>
    <submittedName>
        <fullName evidence="2">Uncharacterized protein</fullName>
    </submittedName>
</protein>
<feature type="region of interest" description="Disordered" evidence="1">
    <location>
        <begin position="92"/>
        <end position="144"/>
    </location>
</feature>
<evidence type="ECO:0000256" key="1">
    <source>
        <dbReference type="SAM" id="MobiDB-lite"/>
    </source>
</evidence>
<proteinExistence type="predicted"/>
<comment type="caution">
    <text evidence="2">The sequence shown here is derived from an EMBL/GenBank/DDBJ whole genome shotgun (WGS) entry which is preliminary data.</text>
</comment>
<dbReference type="Proteomes" id="UP000593571">
    <property type="component" value="Unassembled WGS sequence"/>
</dbReference>